<reference evidence="1 2" key="1">
    <citation type="submission" date="2018-06" db="EMBL/GenBank/DDBJ databases">
        <authorList>
            <consortium name="Pathogen Informatics"/>
            <person name="Doyle S."/>
        </authorList>
    </citation>
    <scope>NUCLEOTIDE SEQUENCE [LARGE SCALE GENOMIC DNA]</scope>
    <source>
        <strain evidence="2">ATCC 11859 / DSM 33 / NCIB 8841 / NCTC 4822</strain>
    </source>
</reference>
<evidence type="ECO:0000313" key="2">
    <source>
        <dbReference type="Proteomes" id="UP000254519"/>
    </source>
</evidence>
<keyword evidence="2" id="KW-1185">Reference proteome</keyword>
<dbReference type="SUPFAM" id="SSF50814">
    <property type="entry name" value="Lipocalins"/>
    <property type="match status" value="1"/>
</dbReference>
<dbReference type="Gene3D" id="2.40.128.20">
    <property type="match status" value="1"/>
</dbReference>
<dbReference type="EMBL" id="UGYZ01000002">
    <property type="protein sequence ID" value="SUI99044.1"/>
    <property type="molecule type" value="Genomic_DNA"/>
</dbReference>
<sequence>MDIFKKRTVNEMGSKTAGQTVQIRLHSSIQHPGQEKETHHIEALGRYVEKLGSSYLQYEEEQDGQKIQSTVKLGNDDALIMRSGAIKMRLPFSVDEDRQGEYRNNHVAFKLQVKTKTLRFIEEEMSGKFAVAYELYAEGSLLGTYELTITYAEGIK</sequence>
<dbReference type="InterPro" id="IPR015231">
    <property type="entry name" value="DUF1934"/>
</dbReference>
<gene>
    <name evidence="1" type="primary">ywiB</name>
    <name evidence="1" type="ORF">NCTC4822_00394</name>
</gene>
<evidence type="ECO:0000313" key="1">
    <source>
        <dbReference type="EMBL" id="SUI99044.1"/>
    </source>
</evidence>
<dbReference type="Pfam" id="PF09148">
    <property type="entry name" value="DUF1934"/>
    <property type="match status" value="1"/>
</dbReference>
<protein>
    <submittedName>
        <fullName evidence="1">Uncharacterized beta-barrel protein ywiB</fullName>
    </submittedName>
</protein>
<proteinExistence type="predicted"/>
<organism evidence="1 2">
    <name type="scientific">Sporosarcina pasteurii</name>
    <name type="common">Bacillus pasteurii</name>
    <dbReference type="NCBI Taxonomy" id="1474"/>
    <lineage>
        <taxon>Bacteria</taxon>
        <taxon>Bacillati</taxon>
        <taxon>Bacillota</taxon>
        <taxon>Bacilli</taxon>
        <taxon>Bacillales</taxon>
        <taxon>Caryophanaceae</taxon>
        <taxon>Sporosarcina</taxon>
    </lineage>
</organism>
<dbReference type="Proteomes" id="UP000254519">
    <property type="component" value="Unassembled WGS sequence"/>
</dbReference>
<accession>A0A380BCI7</accession>
<dbReference type="AlphaFoldDB" id="A0A380BCI7"/>
<dbReference type="OrthoDB" id="2352933at2"/>
<name>A0A380BCI7_SPOPA</name>
<dbReference type="InterPro" id="IPR012674">
    <property type="entry name" value="Calycin"/>
</dbReference>